<reference evidence="5 6" key="1">
    <citation type="submission" date="2012-09" db="EMBL/GenBank/DDBJ databases">
        <title>Draft Genome Sequences of 6 Strains from Genus Thauera.</title>
        <authorList>
            <person name="Liu B."/>
            <person name="Shapleigh J.P."/>
            <person name="Frostegard A.H."/>
        </authorList>
    </citation>
    <scope>NUCLEOTIDE SEQUENCE [LARGE SCALE GENOMIC DNA]</scope>
    <source>
        <strain evidence="5 6">S2</strain>
    </source>
</reference>
<proteinExistence type="inferred from homology"/>
<comment type="caution">
    <text evidence="5">The sequence shown here is derived from an EMBL/GenBank/DDBJ whole genome shotgun (WGS) entry which is preliminary data.</text>
</comment>
<evidence type="ECO:0000256" key="2">
    <source>
        <dbReference type="ARBA" id="ARBA00022679"/>
    </source>
</evidence>
<organism evidence="5 6">
    <name type="scientific">Thauera aminoaromatica S2</name>
    <dbReference type="NCBI Taxonomy" id="1234381"/>
    <lineage>
        <taxon>Bacteria</taxon>
        <taxon>Pseudomonadati</taxon>
        <taxon>Pseudomonadota</taxon>
        <taxon>Betaproteobacteria</taxon>
        <taxon>Rhodocyclales</taxon>
        <taxon>Zoogloeaceae</taxon>
        <taxon>Thauera</taxon>
    </lineage>
</organism>
<dbReference type="PANTHER" id="PTHR37419">
    <property type="entry name" value="SERINE/THREONINE-PROTEIN KINASE TOXIN HIPA"/>
    <property type="match status" value="1"/>
</dbReference>
<comment type="similarity">
    <text evidence="1">Belongs to the HipA Ser/Thr kinase family.</text>
</comment>
<dbReference type="GO" id="GO:0004674">
    <property type="term" value="F:protein serine/threonine kinase activity"/>
    <property type="evidence" value="ECO:0007669"/>
    <property type="project" value="TreeGrafter"/>
</dbReference>
<evidence type="ECO:0000313" key="5">
    <source>
        <dbReference type="EMBL" id="ENO87792.1"/>
    </source>
</evidence>
<dbReference type="Proteomes" id="UP000013042">
    <property type="component" value="Unassembled WGS sequence"/>
</dbReference>
<name>N6YZI5_THASP</name>
<accession>N6YZI5</accession>
<keyword evidence="5" id="KW-0238">DNA-binding</keyword>
<gene>
    <name evidence="5" type="ORF">C665_04146</name>
</gene>
<dbReference type="EMBL" id="AMXD01000013">
    <property type="protein sequence ID" value="ENO87792.1"/>
    <property type="molecule type" value="Genomic_DNA"/>
</dbReference>
<evidence type="ECO:0000313" key="6">
    <source>
        <dbReference type="Proteomes" id="UP000013042"/>
    </source>
</evidence>
<keyword evidence="2" id="KW-0808">Transferase</keyword>
<evidence type="ECO:0000256" key="3">
    <source>
        <dbReference type="ARBA" id="ARBA00022777"/>
    </source>
</evidence>
<dbReference type="InterPro" id="IPR012893">
    <property type="entry name" value="HipA-like_C"/>
</dbReference>
<protein>
    <submittedName>
        <fullName evidence="5">DNA-binding transcriptional regulator</fullName>
    </submittedName>
</protein>
<sequence>MKFSEVVEGPVSERWRDLLLAEHLALETLREAGIPAAVTRVADHGAQRFLEVERFDRVGPTGRRALISLAAMDAEFIGAGTGGWPGIAQRLAKAGQIVTEAADAANLLWSFGTLIGNTDMHSGNLSFISEHGRPYAIAPAYDMTPMCFAPRIGGGLPDTIADAALHPGIANEVWRRAEPLSQAFLHRLRAASGFSRRFAPCIAALEDHIARVGRKIARLG</sequence>
<feature type="domain" description="HipA-like C-terminal" evidence="4">
    <location>
        <begin position="13"/>
        <end position="149"/>
    </location>
</feature>
<dbReference type="GO" id="GO:0003677">
    <property type="term" value="F:DNA binding"/>
    <property type="evidence" value="ECO:0007669"/>
    <property type="project" value="UniProtKB-KW"/>
</dbReference>
<dbReference type="PANTHER" id="PTHR37419:SF8">
    <property type="entry name" value="TOXIN YJJJ"/>
    <property type="match status" value="1"/>
</dbReference>
<dbReference type="Pfam" id="PF07804">
    <property type="entry name" value="HipA_C"/>
    <property type="match status" value="1"/>
</dbReference>
<dbReference type="InterPro" id="IPR052028">
    <property type="entry name" value="HipA_Ser/Thr_kinase"/>
</dbReference>
<evidence type="ECO:0000259" key="4">
    <source>
        <dbReference type="Pfam" id="PF07804"/>
    </source>
</evidence>
<dbReference type="Gene3D" id="1.10.1070.20">
    <property type="match status" value="1"/>
</dbReference>
<evidence type="ECO:0000256" key="1">
    <source>
        <dbReference type="ARBA" id="ARBA00010164"/>
    </source>
</evidence>
<dbReference type="GO" id="GO:0005829">
    <property type="term" value="C:cytosol"/>
    <property type="evidence" value="ECO:0007669"/>
    <property type="project" value="TreeGrafter"/>
</dbReference>
<dbReference type="AlphaFoldDB" id="N6YZI5"/>
<keyword evidence="3" id="KW-0418">Kinase</keyword>